<gene>
    <name evidence="2" type="ORF">Tcan_07806</name>
</gene>
<dbReference type="EMBL" id="JPKZ01000517">
    <property type="protein sequence ID" value="KHN86840.1"/>
    <property type="molecule type" value="Genomic_DNA"/>
</dbReference>
<reference evidence="2 3" key="1">
    <citation type="submission" date="2014-11" db="EMBL/GenBank/DDBJ databases">
        <title>Genetic blueprint of the zoonotic pathogen Toxocara canis.</title>
        <authorList>
            <person name="Zhu X.-Q."/>
            <person name="Korhonen P.K."/>
            <person name="Cai H."/>
            <person name="Young N.D."/>
            <person name="Nejsum P."/>
            <person name="von Samson-Himmelstjerna G."/>
            <person name="Boag P.R."/>
            <person name="Tan P."/>
            <person name="Li Q."/>
            <person name="Min J."/>
            <person name="Yang Y."/>
            <person name="Wang X."/>
            <person name="Fang X."/>
            <person name="Hall R.S."/>
            <person name="Hofmann A."/>
            <person name="Sternberg P.W."/>
            <person name="Jex A.R."/>
            <person name="Gasser R.B."/>
        </authorList>
    </citation>
    <scope>NUCLEOTIDE SEQUENCE [LARGE SCALE GENOMIC DNA]</scope>
    <source>
        <strain evidence="2">PN_DK_2014</strain>
    </source>
</reference>
<accession>A0A0B2W0Y1</accession>
<dbReference type="AlphaFoldDB" id="A0A0B2W0Y1"/>
<dbReference type="Proteomes" id="UP000031036">
    <property type="component" value="Unassembled WGS sequence"/>
</dbReference>
<keyword evidence="3" id="KW-1185">Reference proteome</keyword>
<evidence type="ECO:0000313" key="3">
    <source>
        <dbReference type="Proteomes" id="UP000031036"/>
    </source>
</evidence>
<sequence length="66" mass="7905">MCISLSARKETAGAKRLLYRLLQEQHNARKEKRIVEANTRRQRDYAVNSKTSKQYSMVPMPRKRRR</sequence>
<evidence type="ECO:0000313" key="2">
    <source>
        <dbReference type="EMBL" id="KHN86840.1"/>
    </source>
</evidence>
<name>A0A0B2W0Y1_TOXCA</name>
<comment type="caution">
    <text evidence="2">The sequence shown here is derived from an EMBL/GenBank/DDBJ whole genome shotgun (WGS) entry which is preliminary data.</text>
</comment>
<organism evidence="2 3">
    <name type="scientific">Toxocara canis</name>
    <name type="common">Canine roundworm</name>
    <dbReference type="NCBI Taxonomy" id="6265"/>
    <lineage>
        <taxon>Eukaryota</taxon>
        <taxon>Metazoa</taxon>
        <taxon>Ecdysozoa</taxon>
        <taxon>Nematoda</taxon>
        <taxon>Chromadorea</taxon>
        <taxon>Rhabditida</taxon>
        <taxon>Spirurina</taxon>
        <taxon>Ascaridomorpha</taxon>
        <taxon>Ascaridoidea</taxon>
        <taxon>Toxocaridae</taxon>
        <taxon>Toxocara</taxon>
    </lineage>
</organism>
<protein>
    <submittedName>
        <fullName evidence="2">Uncharacterized protein</fullName>
    </submittedName>
</protein>
<evidence type="ECO:0000256" key="1">
    <source>
        <dbReference type="SAM" id="MobiDB-lite"/>
    </source>
</evidence>
<dbReference type="OrthoDB" id="10423341at2759"/>
<feature type="region of interest" description="Disordered" evidence="1">
    <location>
        <begin position="37"/>
        <end position="66"/>
    </location>
</feature>
<proteinExistence type="predicted"/>